<proteinExistence type="predicted"/>
<feature type="domain" description="Heterokaryon incompatibility" evidence="1">
    <location>
        <begin position="62"/>
        <end position="151"/>
    </location>
</feature>
<reference evidence="2" key="1">
    <citation type="journal article" date="2020" name="Stud. Mycol.">
        <title>101 Dothideomycetes genomes: a test case for predicting lifestyles and emergence of pathogens.</title>
        <authorList>
            <person name="Haridas S."/>
            <person name="Albert R."/>
            <person name="Binder M."/>
            <person name="Bloem J."/>
            <person name="Labutti K."/>
            <person name="Salamov A."/>
            <person name="Andreopoulos B."/>
            <person name="Baker S."/>
            <person name="Barry K."/>
            <person name="Bills G."/>
            <person name="Bluhm B."/>
            <person name="Cannon C."/>
            <person name="Castanera R."/>
            <person name="Culley D."/>
            <person name="Daum C."/>
            <person name="Ezra D."/>
            <person name="Gonzalez J."/>
            <person name="Henrissat B."/>
            <person name="Kuo A."/>
            <person name="Liang C."/>
            <person name="Lipzen A."/>
            <person name="Lutzoni F."/>
            <person name="Magnuson J."/>
            <person name="Mondo S."/>
            <person name="Nolan M."/>
            <person name="Ohm R."/>
            <person name="Pangilinan J."/>
            <person name="Park H.-J."/>
            <person name="Ramirez L."/>
            <person name="Alfaro M."/>
            <person name="Sun H."/>
            <person name="Tritt A."/>
            <person name="Yoshinaga Y."/>
            <person name="Zwiers L.-H."/>
            <person name="Turgeon B."/>
            <person name="Goodwin S."/>
            <person name="Spatafora J."/>
            <person name="Crous P."/>
            <person name="Grigoriev I."/>
        </authorList>
    </citation>
    <scope>NUCLEOTIDE SEQUENCE</scope>
    <source>
        <strain evidence="2">CBS 115976</strain>
    </source>
</reference>
<feature type="non-terminal residue" evidence="2">
    <location>
        <position position="152"/>
    </location>
</feature>
<dbReference type="EMBL" id="MU004234">
    <property type="protein sequence ID" value="KAF2669885.1"/>
    <property type="molecule type" value="Genomic_DNA"/>
</dbReference>
<dbReference type="AlphaFoldDB" id="A0A6A6UCA5"/>
<dbReference type="OrthoDB" id="2958217at2759"/>
<dbReference type="Proteomes" id="UP000799302">
    <property type="component" value="Unassembled WGS sequence"/>
</dbReference>
<name>A0A6A6UCA5_9PEZI</name>
<evidence type="ECO:0000313" key="3">
    <source>
        <dbReference type="Proteomes" id="UP000799302"/>
    </source>
</evidence>
<dbReference type="Pfam" id="PF06985">
    <property type="entry name" value="HET"/>
    <property type="match status" value="1"/>
</dbReference>
<dbReference type="PANTHER" id="PTHR33112:SF16">
    <property type="entry name" value="HETEROKARYON INCOMPATIBILITY DOMAIN-CONTAINING PROTEIN"/>
    <property type="match status" value="1"/>
</dbReference>
<feature type="non-terminal residue" evidence="2">
    <location>
        <position position="1"/>
    </location>
</feature>
<dbReference type="PANTHER" id="PTHR33112">
    <property type="entry name" value="DOMAIN PROTEIN, PUTATIVE-RELATED"/>
    <property type="match status" value="1"/>
</dbReference>
<evidence type="ECO:0000259" key="1">
    <source>
        <dbReference type="Pfam" id="PF06985"/>
    </source>
</evidence>
<gene>
    <name evidence="2" type="ORF">BT63DRAFT_361469</name>
</gene>
<keyword evidence="3" id="KW-1185">Reference proteome</keyword>
<evidence type="ECO:0000313" key="2">
    <source>
        <dbReference type="EMBL" id="KAF2669885.1"/>
    </source>
</evidence>
<protein>
    <recommendedName>
        <fullName evidence="1">Heterokaryon incompatibility domain-containing protein</fullName>
    </recommendedName>
</protein>
<accession>A0A6A6UCA5</accession>
<sequence length="152" mass="16994">PASILFAKDCLRECSTRHDHCGSLKARSHPTRLLQLSRTPCGDDNSKTVVILRENVPDDETYACLSYCWGKGPLPLRLVHDNRALFEEEIPQALIPPLFKDAISAVLDLGLRYLWIDALCIIQDDDLDWKSESVAMRTTFEHSAITIAATSA</sequence>
<dbReference type="InterPro" id="IPR010730">
    <property type="entry name" value="HET"/>
</dbReference>
<organism evidence="2 3">
    <name type="scientific">Microthyrium microscopicum</name>
    <dbReference type="NCBI Taxonomy" id="703497"/>
    <lineage>
        <taxon>Eukaryota</taxon>
        <taxon>Fungi</taxon>
        <taxon>Dikarya</taxon>
        <taxon>Ascomycota</taxon>
        <taxon>Pezizomycotina</taxon>
        <taxon>Dothideomycetes</taxon>
        <taxon>Dothideomycetes incertae sedis</taxon>
        <taxon>Microthyriales</taxon>
        <taxon>Microthyriaceae</taxon>
        <taxon>Microthyrium</taxon>
    </lineage>
</organism>